<dbReference type="Pfam" id="PF09490">
    <property type="entry name" value="CbtA"/>
    <property type="match status" value="1"/>
</dbReference>
<sequence>MFTEYVTRGAKAGLGGGIALGLFIALVGNPLIGYAETFEHSHEHPPAVSEPVTAVVSVVGGVLLGVLLGIVVFGVIYYLLEPVLPGRGSVDIDSYLLGGAGFITVSGAPWLLFPPQPPGVEQSLSVDVRIAWYAFMMGVGALSCGLAGHVYRRFADRSRAIAAFGTVAAFGLLPLATVVAPTNSVTGPIPADLATVIRAITAMGQVGFWFVLATVHAWLVRRDRSTPEPETDPIDAPSMTVEP</sequence>
<keyword evidence="1" id="KW-0812">Transmembrane</keyword>
<keyword evidence="1" id="KW-0472">Membrane</keyword>
<feature type="transmembrane region" description="Helical" evidence="1">
    <location>
        <begin position="160"/>
        <end position="180"/>
    </location>
</feature>
<proteinExistence type="predicted"/>
<reference evidence="2" key="1">
    <citation type="submission" date="2022-04" db="EMBL/GenBank/DDBJ databases">
        <title>Halocatena sp. nov., isolated from a salt lake.</title>
        <authorList>
            <person name="Cui H.-L."/>
        </authorList>
    </citation>
    <scope>NUCLEOTIDE SEQUENCE</scope>
    <source>
        <strain evidence="2">AD-1</strain>
    </source>
</reference>
<organism evidence="2 3">
    <name type="scientific">Halocatena salina</name>
    <dbReference type="NCBI Taxonomy" id="2934340"/>
    <lineage>
        <taxon>Archaea</taxon>
        <taxon>Methanobacteriati</taxon>
        <taxon>Methanobacteriota</taxon>
        <taxon>Stenosarchaea group</taxon>
        <taxon>Halobacteria</taxon>
        <taxon>Halobacteriales</taxon>
        <taxon>Natronomonadaceae</taxon>
        <taxon>Halocatena</taxon>
    </lineage>
</organism>
<dbReference type="AlphaFoldDB" id="A0A8U0A113"/>
<feature type="transmembrane region" description="Helical" evidence="1">
    <location>
        <begin position="52"/>
        <end position="80"/>
    </location>
</feature>
<keyword evidence="3" id="KW-1185">Reference proteome</keyword>
<evidence type="ECO:0000313" key="2">
    <source>
        <dbReference type="EMBL" id="UPM42820.1"/>
    </source>
</evidence>
<dbReference type="RefSeq" id="WP_247993491.1">
    <property type="nucleotide sequence ID" value="NZ_CP096019.1"/>
</dbReference>
<protein>
    <submittedName>
        <fullName evidence="2">CbtA family protein</fullName>
    </submittedName>
</protein>
<feature type="transmembrane region" description="Helical" evidence="1">
    <location>
        <begin position="200"/>
        <end position="220"/>
    </location>
</feature>
<keyword evidence="1" id="KW-1133">Transmembrane helix</keyword>
<evidence type="ECO:0000313" key="3">
    <source>
        <dbReference type="Proteomes" id="UP000831768"/>
    </source>
</evidence>
<name>A0A8U0A113_9EURY</name>
<accession>A0A8U0A113</accession>
<dbReference type="KEGG" id="haad:MW046_12790"/>
<dbReference type="Proteomes" id="UP000831768">
    <property type="component" value="Chromosome"/>
</dbReference>
<feature type="transmembrane region" description="Helical" evidence="1">
    <location>
        <begin position="130"/>
        <end position="148"/>
    </location>
</feature>
<dbReference type="InterPro" id="IPR012666">
    <property type="entry name" value="CbtA_put"/>
</dbReference>
<dbReference type="EMBL" id="CP096019">
    <property type="protein sequence ID" value="UPM42820.1"/>
    <property type="molecule type" value="Genomic_DNA"/>
</dbReference>
<feature type="transmembrane region" description="Helical" evidence="1">
    <location>
        <begin position="12"/>
        <end position="32"/>
    </location>
</feature>
<feature type="transmembrane region" description="Helical" evidence="1">
    <location>
        <begin position="92"/>
        <end position="110"/>
    </location>
</feature>
<evidence type="ECO:0000256" key="1">
    <source>
        <dbReference type="SAM" id="Phobius"/>
    </source>
</evidence>
<gene>
    <name evidence="2" type="ORF">MW046_12790</name>
</gene>
<dbReference type="GeneID" id="71928939"/>